<dbReference type="InterPro" id="IPR047171">
    <property type="entry name" value="BAZ1A"/>
</dbReference>
<dbReference type="SMART" id="SM00249">
    <property type="entry name" value="PHD"/>
    <property type="match status" value="1"/>
</dbReference>
<dbReference type="GO" id="GO:0008270">
    <property type="term" value="F:zinc ion binding"/>
    <property type="evidence" value="ECO:0007669"/>
    <property type="project" value="UniProtKB-KW"/>
</dbReference>
<accession>A0A2V3IYS9</accession>
<dbReference type="AlphaFoldDB" id="A0A2V3IYS9"/>
<feature type="compositionally biased region" description="Pro residues" evidence="5">
    <location>
        <begin position="188"/>
        <end position="203"/>
    </location>
</feature>
<feature type="region of interest" description="Disordered" evidence="5">
    <location>
        <begin position="245"/>
        <end position="322"/>
    </location>
</feature>
<dbReference type="PANTHER" id="PTHR46510">
    <property type="entry name" value="BROMODOMAIN ADJACENT TO ZINC FINGER DOMAIN PROTEIN 1A"/>
    <property type="match status" value="1"/>
</dbReference>
<dbReference type="GO" id="GO:0006355">
    <property type="term" value="P:regulation of DNA-templated transcription"/>
    <property type="evidence" value="ECO:0007669"/>
    <property type="project" value="TreeGrafter"/>
</dbReference>
<dbReference type="Proteomes" id="UP000247409">
    <property type="component" value="Unassembled WGS sequence"/>
</dbReference>
<dbReference type="PANTHER" id="PTHR46510:SF1">
    <property type="entry name" value="BROMODOMAIN ADJACENT TO ZINC FINGER DOMAIN PROTEIN 1A"/>
    <property type="match status" value="1"/>
</dbReference>
<keyword evidence="2 4" id="KW-0863">Zinc-finger</keyword>
<dbReference type="Gene3D" id="3.30.40.10">
    <property type="entry name" value="Zinc/RING finger domain, C3HC4 (zinc finger)"/>
    <property type="match status" value="1"/>
</dbReference>
<dbReference type="Pfam" id="PF00628">
    <property type="entry name" value="PHD"/>
    <property type="match status" value="1"/>
</dbReference>
<protein>
    <recommendedName>
        <fullName evidence="6">PHD-type domain-containing protein</fullName>
    </recommendedName>
</protein>
<evidence type="ECO:0000256" key="4">
    <source>
        <dbReference type="PROSITE-ProRule" id="PRU00146"/>
    </source>
</evidence>
<dbReference type="PROSITE" id="PS01359">
    <property type="entry name" value="ZF_PHD_1"/>
    <property type="match status" value="1"/>
</dbReference>
<dbReference type="PRINTS" id="PR01217">
    <property type="entry name" value="PRICHEXTENSN"/>
</dbReference>
<gene>
    <name evidence="7" type="ORF">BWQ96_02929</name>
</gene>
<dbReference type="InterPro" id="IPR013083">
    <property type="entry name" value="Znf_RING/FYVE/PHD"/>
</dbReference>
<keyword evidence="3" id="KW-0862">Zinc</keyword>
<dbReference type="GO" id="GO:0000228">
    <property type="term" value="C:nuclear chromosome"/>
    <property type="evidence" value="ECO:0007669"/>
    <property type="project" value="TreeGrafter"/>
</dbReference>
<name>A0A2V3IYS9_9FLOR</name>
<feature type="compositionally biased region" description="Pro residues" evidence="5">
    <location>
        <begin position="283"/>
        <end position="298"/>
    </location>
</feature>
<feature type="compositionally biased region" description="Low complexity" evidence="5">
    <location>
        <begin position="164"/>
        <end position="175"/>
    </location>
</feature>
<organism evidence="7 8">
    <name type="scientific">Gracilariopsis chorda</name>
    <dbReference type="NCBI Taxonomy" id="448386"/>
    <lineage>
        <taxon>Eukaryota</taxon>
        <taxon>Rhodophyta</taxon>
        <taxon>Florideophyceae</taxon>
        <taxon>Rhodymeniophycidae</taxon>
        <taxon>Gracilariales</taxon>
        <taxon>Gracilariaceae</taxon>
        <taxon>Gracilariopsis</taxon>
    </lineage>
</organism>
<keyword evidence="1" id="KW-0479">Metal-binding</keyword>
<sequence length="322" mass="35431">MTAAVEEARPQVVVLDGFVVEAYARMEHVPFATVREQRGSAPKTSEHERRDGLYGRCRICVATKRGEQLLLCDGCDRAFHMTCLHPPLKDVPKGDWHCPDCVSRAAFFRHSRATAVANLRAVLHDISSRPTLPLKLRLKLLHLSAPESPPPVPPHAPPPPLPRPRAALPLHALPPKARAKRLRSSHPTIPPPQPPQPPPPPPTHLQTLRARNLITLTDQLLPVAQRMQNHSATDALSRLRARLTTSPSHHTTLHQQLPQHFPQQHLHPSASKRTRNGTVIVPNPLPPPFQPAAPPPPNHSVAASSPISHGSSDITPNHHRAL</sequence>
<comment type="caution">
    <text evidence="7">The sequence shown here is derived from an EMBL/GenBank/DDBJ whole genome shotgun (WGS) entry which is preliminary data.</text>
</comment>
<feature type="domain" description="PHD-type" evidence="6">
    <location>
        <begin position="54"/>
        <end position="104"/>
    </location>
</feature>
<dbReference type="GO" id="GO:0045740">
    <property type="term" value="P:positive regulation of DNA replication"/>
    <property type="evidence" value="ECO:0007669"/>
    <property type="project" value="TreeGrafter"/>
</dbReference>
<dbReference type="InterPro" id="IPR019787">
    <property type="entry name" value="Znf_PHD-finger"/>
</dbReference>
<feature type="compositionally biased region" description="Low complexity" evidence="5">
    <location>
        <begin position="245"/>
        <end position="268"/>
    </location>
</feature>
<keyword evidence="8" id="KW-1185">Reference proteome</keyword>
<reference evidence="7 8" key="1">
    <citation type="journal article" date="2018" name="Mol. Biol. Evol.">
        <title>Analysis of the draft genome of the red seaweed Gracilariopsis chorda provides insights into genome size evolution in Rhodophyta.</title>
        <authorList>
            <person name="Lee J."/>
            <person name="Yang E.C."/>
            <person name="Graf L."/>
            <person name="Yang J.H."/>
            <person name="Qiu H."/>
            <person name="Zel Zion U."/>
            <person name="Chan C.X."/>
            <person name="Stephens T.G."/>
            <person name="Weber A.P.M."/>
            <person name="Boo G.H."/>
            <person name="Boo S.M."/>
            <person name="Kim K.M."/>
            <person name="Shin Y."/>
            <person name="Jung M."/>
            <person name="Lee S.J."/>
            <person name="Yim H.S."/>
            <person name="Lee J.H."/>
            <person name="Bhattacharya D."/>
            <person name="Yoon H.S."/>
        </authorList>
    </citation>
    <scope>NUCLEOTIDE SEQUENCE [LARGE SCALE GENOMIC DNA]</scope>
    <source>
        <strain evidence="7 8">SKKU-2015</strain>
        <tissue evidence="7">Whole body</tissue>
    </source>
</reference>
<evidence type="ECO:0000259" key="6">
    <source>
        <dbReference type="PROSITE" id="PS50016"/>
    </source>
</evidence>
<dbReference type="SUPFAM" id="SSF57903">
    <property type="entry name" value="FYVE/PHD zinc finger"/>
    <property type="match status" value="1"/>
</dbReference>
<dbReference type="GO" id="GO:0006338">
    <property type="term" value="P:chromatin remodeling"/>
    <property type="evidence" value="ECO:0007669"/>
    <property type="project" value="InterPro"/>
</dbReference>
<dbReference type="PROSITE" id="PS50016">
    <property type="entry name" value="ZF_PHD_2"/>
    <property type="match status" value="1"/>
</dbReference>
<evidence type="ECO:0000256" key="2">
    <source>
        <dbReference type="ARBA" id="ARBA00022771"/>
    </source>
</evidence>
<dbReference type="InterPro" id="IPR019786">
    <property type="entry name" value="Zinc_finger_PHD-type_CS"/>
</dbReference>
<dbReference type="GO" id="GO:0003677">
    <property type="term" value="F:DNA binding"/>
    <property type="evidence" value="ECO:0007669"/>
    <property type="project" value="TreeGrafter"/>
</dbReference>
<feature type="compositionally biased region" description="Pro residues" evidence="5">
    <location>
        <begin position="147"/>
        <end position="163"/>
    </location>
</feature>
<evidence type="ECO:0000256" key="1">
    <source>
        <dbReference type="ARBA" id="ARBA00022723"/>
    </source>
</evidence>
<proteinExistence type="predicted"/>
<dbReference type="InterPro" id="IPR011011">
    <property type="entry name" value="Znf_FYVE_PHD"/>
</dbReference>
<evidence type="ECO:0000313" key="7">
    <source>
        <dbReference type="EMBL" id="PXF47316.1"/>
    </source>
</evidence>
<feature type="region of interest" description="Disordered" evidence="5">
    <location>
        <begin position="146"/>
        <end position="205"/>
    </location>
</feature>
<dbReference type="GO" id="GO:0031445">
    <property type="term" value="P:regulation of heterochromatin formation"/>
    <property type="evidence" value="ECO:0007669"/>
    <property type="project" value="TreeGrafter"/>
</dbReference>
<evidence type="ECO:0000256" key="3">
    <source>
        <dbReference type="ARBA" id="ARBA00022833"/>
    </source>
</evidence>
<dbReference type="InterPro" id="IPR001965">
    <property type="entry name" value="Znf_PHD"/>
</dbReference>
<dbReference type="EMBL" id="NBIV01000026">
    <property type="protein sequence ID" value="PXF47316.1"/>
    <property type="molecule type" value="Genomic_DNA"/>
</dbReference>
<evidence type="ECO:0000256" key="5">
    <source>
        <dbReference type="SAM" id="MobiDB-lite"/>
    </source>
</evidence>
<dbReference type="GO" id="GO:0008623">
    <property type="term" value="C:CHRAC"/>
    <property type="evidence" value="ECO:0007669"/>
    <property type="project" value="TreeGrafter"/>
</dbReference>
<evidence type="ECO:0000313" key="8">
    <source>
        <dbReference type="Proteomes" id="UP000247409"/>
    </source>
</evidence>
<dbReference type="OrthoDB" id="1903104at2759"/>